<dbReference type="PROSITE" id="PS50206">
    <property type="entry name" value="RHODANESE_3"/>
    <property type="match status" value="1"/>
</dbReference>
<dbReference type="GO" id="GO:0046872">
    <property type="term" value="F:metal ion binding"/>
    <property type="evidence" value="ECO:0007669"/>
    <property type="project" value="UniProtKB-KW"/>
</dbReference>
<dbReference type="SUPFAM" id="SSF52833">
    <property type="entry name" value="Thioredoxin-like"/>
    <property type="match status" value="1"/>
</dbReference>
<dbReference type="Pfam" id="PF00581">
    <property type="entry name" value="Rhodanese"/>
    <property type="match status" value="1"/>
</dbReference>
<dbReference type="InterPro" id="IPR036249">
    <property type="entry name" value="Thioredoxin-like_sf"/>
</dbReference>
<evidence type="ECO:0000256" key="4">
    <source>
        <dbReference type="ARBA" id="ARBA00023014"/>
    </source>
</evidence>
<evidence type="ECO:0000256" key="5">
    <source>
        <dbReference type="ARBA" id="ARBA00023284"/>
    </source>
</evidence>
<dbReference type="Pfam" id="PF00462">
    <property type="entry name" value="Glutaredoxin"/>
    <property type="match status" value="1"/>
</dbReference>
<dbReference type="PROSITE" id="PS51354">
    <property type="entry name" value="GLUTAREDOXIN_2"/>
    <property type="match status" value="1"/>
</dbReference>
<dbReference type="SUPFAM" id="SSF89360">
    <property type="entry name" value="HesB-like domain"/>
    <property type="match status" value="1"/>
</dbReference>
<keyword evidence="1" id="KW-0001">2Fe-2S</keyword>
<feature type="domain" description="Rhodanese" evidence="6">
    <location>
        <begin position="230"/>
        <end position="317"/>
    </location>
</feature>
<keyword evidence="2" id="KW-0479">Metal-binding</keyword>
<dbReference type="InterPro" id="IPR033658">
    <property type="entry name" value="GRX_PICOT-like"/>
</dbReference>
<dbReference type="SMART" id="SM00450">
    <property type="entry name" value="RHOD"/>
    <property type="match status" value="1"/>
</dbReference>
<keyword evidence="5" id="KW-0676">Redox-active center</keyword>
<evidence type="ECO:0000313" key="8">
    <source>
        <dbReference type="Proteomes" id="UP000023435"/>
    </source>
</evidence>
<protein>
    <submittedName>
        <fullName evidence="7">Monothiol glutaredoxin ycf64</fullName>
    </submittedName>
</protein>
<evidence type="ECO:0000256" key="3">
    <source>
        <dbReference type="ARBA" id="ARBA00023004"/>
    </source>
</evidence>
<evidence type="ECO:0000313" key="7">
    <source>
        <dbReference type="EMBL" id="KWS04917.1"/>
    </source>
</evidence>
<keyword evidence="4" id="KW-0411">Iron-sulfur</keyword>
<dbReference type="SUPFAM" id="SSF52821">
    <property type="entry name" value="Rhodanese/Cell cycle control phosphatase"/>
    <property type="match status" value="1"/>
</dbReference>
<dbReference type="InterPro" id="IPR004480">
    <property type="entry name" value="Monothiol_GRX-rel"/>
</dbReference>
<dbReference type="EMBL" id="JAJA02000001">
    <property type="protein sequence ID" value="KWS04917.1"/>
    <property type="molecule type" value="Genomic_DNA"/>
</dbReference>
<dbReference type="GO" id="GO:0051537">
    <property type="term" value="F:2 iron, 2 sulfur cluster binding"/>
    <property type="evidence" value="ECO:0007669"/>
    <property type="project" value="UniProtKB-KW"/>
</dbReference>
<keyword evidence="8" id="KW-1185">Reference proteome</keyword>
<dbReference type="InterPro" id="IPR036873">
    <property type="entry name" value="Rhodanese-like_dom_sf"/>
</dbReference>
<dbReference type="Proteomes" id="UP000023435">
    <property type="component" value="Unassembled WGS sequence"/>
</dbReference>
<evidence type="ECO:0000256" key="1">
    <source>
        <dbReference type="ARBA" id="ARBA00022714"/>
    </source>
</evidence>
<dbReference type="CDD" id="cd00158">
    <property type="entry name" value="RHOD"/>
    <property type="match status" value="1"/>
</dbReference>
<dbReference type="InterPro" id="IPR001763">
    <property type="entry name" value="Rhodanese-like_dom"/>
</dbReference>
<accession>A0A108U9A8</accession>
<evidence type="ECO:0000256" key="2">
    <source>
        <dbReference type="ARBA" id="ARBA00022723"/>
    </source>
</evidence>
<dbReference type="Gene3D" id="2.60.300.12">
    <property type="entry name" value="HesB-like domain"/>
    <property type="match status" value="1"/>
</dbReference>
<keyword evidence="3" id="KW-0408">Iron</keyword>
<reference evidence="7 8" key="1">
    <citation type="journal article" date="2014" name="Genome Announc.">
        <title>Draft Genome Sequence of Lysobacter capsici AZ78, a Bacterium Antagonistic to Plant-Pathogenic Oomycetes.</title>
        <authorList>
            <person name="Puopolo G."/>
            <person name="Sonego P."/>
            <person name="Engelen K."/>
            <person name="Pertot I."/>
        </authorList>
    </citation>
    <scope>NUCLEOTIDE SEQUENCE [LARGE SCALE GENOMIC DNA]</scope>
    <source>
        <strain evidence="7 8">AZ78</strain>
    </source>
</reference>
<dbReference type="InterPro" id="IPR035903">
    <property type="entry name" value="HesB-like_dom_sf"/>
</dbReference>
<gene>
    <name evidence="7" type="ORF">AZ78_2467</name>
</gene>
<dbReference type="Gene3D" id="3.40.30.10">
    <property type="entry name" value="Glutaredoxin"/>
    <property type="match status" value="1"/>
</dbReference>
<dbReference type="InterPro" id="IPR002109">
    <property type="entry name" value="Glutaredoxin"/>
</dbReference>
<proteinExistence type="predicted"/>
<organism evidence="7 8">
    <name type="scientific">Lysobacter capsici AZ78</name>
    <dbReference type="NCBI Taxonomy" id="1444315"/>
    <lineage>
        <taxon>Bacteria</taxon>
        <taxon>Pseudomonadati</taxon>
        <taxon>Pseudomonadota</taxon>
        <taxon>Gammaproteobacteria</taxon>
        <taxon>Lysobacterales</taxon>
        <taxon>Lysobacteraceae</taxon>
        <taxon>Lysobacter</taxon>
    </lineage>
</organism>
<evidence type="ECO:0000259" key="6">
    <source>
        <dbReference type="PROSITE" id="PS50206"/>
    </source>
</evidence>
<sequence length="318" mass="34018">MGFIPARQTAMSLDPALRSRIETLLQSNRVVLFMKGEPNAPQCGFSAKAAGALNALLPQGYAHIDVLSNPDLREGIKVYGEWPTIPQLYIDAQLVGGSDIIEQMAGSGELHGLLGLPAPDRSPPKLSITPAAAQMLRDAVANAGENFAVQLEVDARHNVRLQLAPVDADAVAVEIDGVRVQTDWINARRADGVSIDWADDERGRGLVITNPNAPPPVQSIAPEQARERVSAGSLRLVDVRPADERAIARVGVAFDTFDAGTDALESLPKDTPLAFLCHHGGRSAQAAEHFRQQGFTQVYNVIGGIDAWADLDGSIAKY</sequence>
<dbReference type="PANTHER" id="PTHR10293:SF72">
    <property type="entry name" value="MONOTHIOL GLUTAREDOXIN-S14, CHLOROPLASTIC"/>
    <property type="match status" value="1"/>
</dbReference>
<dbReference type="PANTHER" id="PTHR10293">
    <property type="entry name" value="GLUTAREDOXIN FAMILY MEMBER"/>
    <property type="match status" value="1"/>
</dbReference>
<dbReference type="CDD" id="cd03028">
    <property type="entry name" value="GRX_PICOT_like"/>
    <property type="match status" value="1"/>
</dbReference>
<comment type="caution">
    <text evidence="7">The sequence shown here is derived from an EMBL/GenBank/DDBJ whole genome shotgun (WGS) entry which is preliminary data.</text>
</comment>
<dbReference type="Gene3D" id="3.40.250.10">
    <property type="entry name" value="Rhodanese-like domain"/>
    <property type="match status" value="1"/>
</dbReference>
<dbReference type="AlphaFoldDB" id="A0A108U9A8"/>
<name>A0A108U9A8_9GAMM</name>